<dbReference type="PROSITE" id="PS50280">
    <property type="entry name" value="SET"/>
    <property type="match status" value="1"/>
</dbReference>
<dbReference type="SMART" id="SM00317">
    <property type="entry name" value="SET"/>
    <property type="match status" value="1"/>
</dbReference>
<evidence type="ECO:0000313" key="3">
    <source>
        <dbReference type="Proteomes" id="UP000016933"/>
    </source>
</evidence>
<reference evidence="3" key="1">
    <citation type="journal article" date="2012" name="PLoS Genet.">
        <title>The genomes of the fungal plant pathogens Cladosporium fulvum and Dothistroma septosporum reveal adaptation to different hosts and lifestyles but also signatures of common ancestry.</title>
        <authorList>
            <person name="de Wit P.J.G.M."/>
            <person name="van der Burgt A."/>
            <person name="Oekmen B."/>
            <person name="Stergiopoulos I."/>
            <person name="Abd-Elsalam K.A."/>
            <person name="Aerts A.L."/>
            <person name="Bahkali A.H."/>
            <person name="Beenen H.G."/>
            <person name="Chettri P."/>
            <person name="Cox M.P."/>
            <person name="Datema E."/>
            <person name="de Vries R.P."/>
            <person name="Dhillon B."/>
            <person name="Ganley A.R."/>
            <person name="Griffiths S.A."/>
            <person name="Guo Y."/>
            <person name="Hamelin R.C."/>
            <person name="Henrissat B."/>
            <person name="Kabir M.S."/>
            <person name="Jashni M.K."/>
            <person name="Kema G."/>
            <person name="Klaubauf S."/>
            <person name="Lapidus A."/>
            <person name="Levasseur A."/>
            <person name="Lindquist E."/>
            <person name="Mehrabi R."/>
            <person name="Ohm R.A."/>
            <person name="Owen T.J."/>
            <person name="Salamov A."/>
            <person name="Schwelm A."/>
            <person name="Schijlen E."/>
            <person name="Sun H."/>
            <person name="van den Burg H.A."/>
            <person name="van Ham R.C.H.J."/>
            <person name="Zhang S."/>
            <person name="Goodwin S.B."/>
            <person name="Grigoriev I.V."/>
            <person name="Collemare J."/>
            <person name="Bradshaw R.E."/>
        </authorList>
    </citation>
    <scope>NUCLEOTIDE SEQUENCE [LARGE SCALE GENOMIC DNA]</scope>
    <source>
        <strain evidence="3">NZE10 / CBS 128990</strain>
    </source>
</reference>
<dbReference type="STRING" id="675120.N1Q0P1"/>
<dbReference type="EMBL" id="KB446535">
    <property type="protein sequence ID" value="EME49237.1"/>
    <property type="molecule type" value="Genomic_DNA"/>
</dbReference>
<dbReference type="Gene3D" id="2.170.270.10">
    <property type="entry name" value="SET domain"/>
    <property type="match status" value="1"/>
</dbReference>
<dbReference type="HOGENOM" id="CLU_038964_1_0_1"/>
<evidence type="ECO:0000259" key="1">
    <source>
        <dbReference type="PROSITE" id="PS50280"/>
    </source>
</evidence>
<dbReference type="OrthoDB" id="1028014at2759"/>
<keyword evidence="3" id="KW-1185">Reference proteome</keyword>
<feature type="domain" description="SET" evidence="1">
    <location>
        <begin position="11"/>
        <end position="317"/>
    </location>
</feature>
<dbReference type="SUPFAM" id="SSF82199">
    <property type="entry name" value="SET domain"/>
    <property type="match status" value="1"/>
</dbReference>
<dbReference type="AlphaFoldDB" id="N1Q0P1"/>
<proteinExistence type="predicted"/>
<dbReference type="GO" id="GO:0005634">
    <property type="term" value="C:nucleus"/>
    <property type="evidence" value="ECO:0007669"/>
    <property type="project" value="TreeGrafter"/>
</dbReference>
<evidence type="ECO:0000313" key="2">
    <source>
        <dbReference type="EMBL" id="EME49237.1"/>
    </source>
</evidence>
<dbReference type="InterPro" id="IPR046341">
    <property type="entry name" value="SET_dom_sf"/>
</dbReference>
<sequence>MSLSLSLPVSEQFAVRDIVNAGRGVIATRNIAAGTLILESGPPAFHVIFKTYAKETCAFCFAWDRGRTLPVRDNVTAKVFCTSECQAEWLKEQGKPGVESWLSLAAYVRSKKRGTNADEIMSDGPKPDLNDMDAAWREAEKRAKTLQKLRTATTSQITKSDWKSAQAVIQKMDEDIDVNMLSYTLSGALYRHRHSSKWQSEVLALAMDDRPHKTQHDLDISCNSYVQLTSVIALELLPSLTPELCRTMTMADNHNAFGIRAGGEDCEEYMGYGVYPSSSYFNHSCSPNVNKRRVGRSWEFSAARDIAAGEECCITYLGGDEKDLDRRARQSRLHEVWGFHCYCNLCTAKAST</sequence>
<protein>
    <recommendedName>
        <fullName evidence="1">SET domain-containing protein</fullName>
    </recommendedName>
</protein>
<gene>
    <name evidence="2" type="ORF">DOTSEDRAFT_143030</name>
</gene>
<organism evidence="2 3">
    <name type="scientific">Dothistroma septosporum (strain NZE10 / CBS 128990)</name>
    <name type="common">Red band needle blight fungus</name>
    <name type="synonym">Mycosphaerella pini</name>
    <dbReference type="NCBI Taxonomy" id="675120"/>
    <lineage>
        <taxon>Eukaryota</taxon>
        <taxon>Fungi</taxon>
        <taxon>Dikarya</taxon>
        <taxon>Ascomycota</taxon>
        <taxon>Pezizomycotina</taxon>
        <taxon>Dothideomycetes</taxon>
        <taxon>Dothideomycetidae</taxon>
        <taxon>Mycosphaerellales</taxon>
        <taxon>Mycosphaerellaceae</taxon>
        <taxon>Dothistroma</taxon>
    </lineage>
</organism>
<dbReference type="InterPro" id="IPR050869">
    <property type="entry name" value="H3K4_H4K5_MeTrfase"/>
</dbReference>
<dbReference type="PANTHER" id="PTHR12197:SF294">
    <property type="entry name" value="POTENTIAL PROTEIN LYSINE METHYLTRANSFERASE SET6"/>
    <property type="match status" value="1"/>
</dbReference>
<dbReference type="OMA" id="FRKEVCH"/>
<name>N1Q0P1_DOTSN</name>
<dbReference type="CDD" id="cd20071">
    <property type="entry name" value="SET_SMYD"/>
    <property type="match status" value="1"/>
</dbReference>
<dbReference type="InterPro" id="IPR001214">
    <property type="entry name" value="SET_dom"/>
</dbReference>
<dbReference type="PANTHER" id="PTHR12197">
    <property type="entry name" value="HISTONE-LYSINE N-METHYLTRANSFERASE SMYD"/>
    <property type="match status" value="1"/>
</dbReference>
<dbReference type="Pfam" id="PF00856">
    <property type="entry name" value="SET"/>
    <property type="match status" value="1"/>
</dbReference>
<accession>N1Q0P1</accession>
<dbReference type="eggNOG" id="KOG2084">
    <property type="taxonomic scope" value="Eukaryota"/>
</dbReference>
<dbReference type="Proteomes" id="UP000016933">
    <property type="component" value="Unassembled WGS sequence"/>
</dbReference>
<reference evidence="2 3" key="2">
    <citation type="journal article" date="2012" name="PLoS Pathog.">
        <title>Diverse lifestyles and strategies of plant pathogenesis encoded in the genomes of eighteen Dothideomycetes fungi.</title>
        <authorList>
            <person name="Ohm R.A."/>
            <person name="Feau N."/>
            <person name="Henrissat B."/>
            <person name="Schoch C.L."/>
            <person name="Horwitz B.A."/>
            <person name="Barry K.W."/>
            <person name="Condon B.J."/>
            <person name="Copeland A.C."/>
            <person name="Dhillon B."/>
            <person name="Glaser F."/>
            <person name="Hesse C.N."/>
            <person name="Kosti I."/>
            <person name="LaButti K."/>
            <person name="Lindquist E.A."/>
            <person name="Lucas S."/>
            <person name="Salamov A.A."/>
            <person name="Bradshaw R.E."/>
            <person name="Ciuffetti L."/>
            <person name="Hamelin R.C."/>
            <person name="Kema G.H.J."/>
            <person name="Lawrence C."/>
            <person name="Scott J.A."/>
            <person name="Spatafora J.W."/>
            <person name="Turgeon B.G."/>
            <person name="de Wit P.J.G.M."/>
            <person name="Zhong S."/>
            <person name="Goodwin S.B."/>
            <person name="Grigoriev I.V."/>
        </authorList>
    </citation>
    <scope>NUCLEOTIDE SEQUENCE [LARGE SCALE GENOMIC DNA]</scope>
    <source>
        <strain evidence="3">NZE10 / CBS 128990</strain>
    </source>
</reference>